<evidence type="ECO:0000313" key="9">
    <source>
        <dbReference type="EMBL" id="VFU49944.1"/>
    </source>
</evidence>
<evidence type="ECO:0000256" key="5">
    <source>
        <dbReference type="ARBA" id="ARBA00023163"/>
    </source>
</evidence>
<evidence type="ECO:0000256" key="4">
    <source>
        <dbReference type="ARBA" id="ARBA00023125"/>
    </source>
</evidence>
<evidence type="ECO:0000259" key="8">
    <source>
        <dbReference type="PROSITE" id="PS50888"/>
    </source>
</evidence>
<dbReference type="GO" id="GO:0046983">
    <property type="term" value="F:protein dimerization activity"/>
    <property type="evidence" value="ECO:0007669"/>
    <property type="project" value="InterPro"/>
</dbReference>
<dbReference type="CDD" id="cd11454">
    <property type="entry name" value="bHLH_AtIND_like"/>
    <property type="match status" value="1"/>
</dbReference>
<protein>
    <recommendedName>
        <fullName evidence="8">BHLH domain-containing protein</fullName>
    </recommendedName>
</protein>
<accession>A0A6N2M7D5</accession>
<feature type="region of interest" description="Disordered" evidence="7">
    <location>
        <begin position="206"/>
        <end position="227"/>
    </location>
</feature>
<dbReference type="InterPro" id="IPR045843">
    <property type="entry name" value="IND-like"/>
</dbReference>
<reference evidence="9" key="1">
    <citation type="submission" date="2019-03" db="EMBL/GenBank/DDBJ databases">
        <authorList>
            <person name="Mank J."/>
            <person name="Almeida P."/>
        </authorList>
    </citation>
    <scope>NUCLEOTIDE SEQUENCE</scope>
    <source>
        <strain evidence="9">78183</strain>
    </source>
</reference>
<dbReference type="Pfam" id="PF05617">
    <property type="entry name" value="Prolamin_like"/>
    <property type="match status" value="2"/>
</dbReference>
<dbReference type="InterPro" id="IPR036638">
    <property type="entry name" value="HLH_DNA-bd_sf"/>
</dbReference>
<evidence type="ECO:0000256" key="1">
    <source>
        <dbReference type="ARBA" id="ARBA00004123"/>
    </source>
</evidence>
<gene>
    <name evidence="9" type="ORF">SVIM_LOCUS331309</name>
</gene>
<sequence>MDSLGWDDDSQVLTNSSSLWRNQQHDSVDLGEDIFHQIQELQKTQTSTPQLNSNSERHQELKRLVANTMLEKSSGAGAICDWGDASAQELYSSSLINKPYSVTCMADFSMSGQPRININGLQYSKAGISTGSLDQSLDCLLSATNSNTDTSVEDDGISMIFTDCRNLWSFAPNSSAAVSSGESENNSCNPRNKEKHFPVSELDETVSHCSSDQHGKNRNCSKTKPVCTKRSNDDCSEMQLGLNHPLFDILQSGCSNEEGGFRLISDNPPKPKKPRSDKHPSSSNINFQQPSSSISSSVEEPDPEAIAQMKEMIYLNLSLEVAEKPKRKNVRISTDPQTVAARQRRERISDRIRVLQRLVPGGSKMDTASMLDEAANYLKFLRSQVKALENLGHKLDSEAILHHRESLFPSLANMEGCAAKLTVPCGLEVFRSFSGNNNNPSDDCCKKLVATGIDCHNAFTEILISKEPQENPSKISLRSMDIWNRCEAICTIGEPFPKPSKDMEGCAAKLTVPCGLEVFRSFSGNNNSSSDDCCKKLVGKGIDCHNAFTEILISKEPQENPSKISLRSMDIWNRCVAVASKA</sequence>
<organism evidence="9">
    <name type="scientific">Salix viminalis</name>
    <name type="common">Common osier</name>
    <name type="synonym">Basket willow</name>
    <dbReference type="NCBI Taxonomy" id="40686"/>
    <lineage>
        <taxon>Eukaryota</taxon>
        <taxon>Viridiplantae</taxon>
        <taxon>Streptophyta</taxon>
        <taxon>Embryophyta</taxon>
        <taxon>Tracheophyta</taxon>
        <taxon>Spermatophyta</taxon>
        <taxon>Magnoliopsida</taxon>
        <taxon>eudicotyledons</taxon>
        <taxon>Gunneridae</taxon>
        <taxon>Pentapetalae</taxon>
        <taxon>rosids</taxon>
        <taxon>fabids</taxon>
        <taxon>Malpighiales</taxon>
        <taxon>Salicaceae</taxon>
        <taxon>Saliceae</taxon>
        <taxon>Salix</taxon>
    </lineage>
</organism>
<evidence type="ECO:0000256" key="7">
    <source>
        <dbReference type="SAM" id="MobiDB-lite"/>
    </source>
</evidence>
<comment type="subcellular location">
    <subcellularLocation>
        <location evidence="1">Nucleus</location>
    </subcellularLocation>
</comment>
<dbReference type="GO" id="GO:0005634">
    <property type="term" value="C:nucleus"/>
    <property type="evidence" value="ECO:0007669"/>
    <property type="project" value="UniProtKB-SubCell"/>
</dbReference>
<keyword evidence="6" id="KW-0539">Nucleus</keyword>
<keyword evidence="4" id="KW-0238">DNA-binding</keyword>
<dbReference type="Pfam" id="PF00010">
    <property type="entry name" value="HLH"/>
    <property type="match status" value="1"/>
</dbReference>
<proteinExistence type="predicted"/>
<dbReference type="PANTHER" id="PTHR45914">
    <property type="entry name" value="TRANSCRIPTION FACTOR HEC3-RELATED"/>
    <property type="match status" value="1"/>
</dbReference>
<feature type="compositionally biased region" description="Low complexity" evidence="7">
    <location>
        <begin position="281"/>
        <end position="297"/>
    </location>
</feature>
<dbReference type="InterPro" id="IPR008502">
    <property type="entry name" value="Prolamin-like"/>
</dbReference>
<feature type="region of interest" description="Disordered" evidence="7">
    <location>
        <begin position="259"/>
        <end position="302"/>
    </location>
</feature>
<evidence type="ECO:0000256" key="2">
    <source>
        <dbReference type="ARBA" id="ARBA00022729"/>
    </source>
</evidence>
<dbReference type="Gene3D" id="4.10.280.10">
    <property type="entry name" value="Helix-loop-helix DNA-binding domain"/>
    <property type="match status" value="1"/>
</dbReference>
<dbReference type="InterPro" id="IPR011598">
    <property type="entry name" value="bHLH_dom"/>
</dbReference>
<keyword evidence="5" id="KW-0804">Transcription</keyword>
<keyword evidence="2" id="KW-0732">Signal</keyword>
<dbReference type="GO" id="GO:0003700">
    <property type="term" value="F:DNA-binding transcription factor activity"/>
    <property type="evidence" value="ECO:0007669"/>
    <property type="project" value="InterPro"/>
</dbReference>
<keyword evidence="3" id="KW-0805">Transcription regulation</keyword>
<dbReference type="SUPFAM" id="SSF47459">
    <property type="entry name" value="HLH, helix-loop-helix DNA-binding domain"/>
    <property type="match status" value="1"/>
</dbReference>
<dbReference type="PANTHER" id="PTHR45914:SF12">
    <property type="entry name" value="TRANSCRIPTION FACTOR BHLH87"/>
    <property type="match status" value="1"/>
</dbReference>
<evidence type="ECO:0000256" key="6">
    <source>
        <dbReference type="ARBA" id="ARBA00023242"/>
    </source>
</evidence>
<dbReference type="GO" id="GO:0003677">
    <property type="term" value="F:DNA binding"/>
    <property type="evidence" value="ECO:0007669"/>
    <property type="project" value="UniProtKB-KW"/>
</dbReference>
<evidence type="ECO:0000256" key="3">
    <source>
        <dbReference type="ARBA" id="ARBA00023015"/>
    </source>
</evidence>
<dbReference type="SMART" id="SM00353">
    <property type="entry name" value="HLH"/>
    <property type="match status" value="1"/>
</dbReference>
<name>A0A6N2M7D5_SALVM</name>
<dbReference type="EMBL" id="CAADRP010001719">
    <property type="protein sequence ID" value="VFU49944.1"/>
    <property type="molecule type" value="Genomic_DNA"/>
</dbReference>
<feature type="domain" description="BHLH" evidence="8">
    <location>
        <begin position="332"/>
        <end position="381"/>
    </location>
</feature>
<dbReference type="AlphaFoldDB" id="A0A6N2M7D5"/>
<dbReference type="PROSITE" id="PS50888">
    <property type="entry name" value="BHLH"/>
    <property type="match status" value="1"/>
</dbReference>